<protein>
    <submittedName>
        <fullName evidence="1">Uncharacterized protein</fullName>
    </submittedName>
</protein>
<dbReference type="AlphaFoldDB" id="A0A6A0AJV5"/>
<keyword evidence="2" id="KW-1185">Reference proteome</keyword>
<dbReference type="Proteomes" id="UP000485058">
    <property type="component" value="Unassembled WGS sequence"/>
</dbReference>
<accession>A0A6A0AJV5</accession>
<comment type="caution">
    <text evidence="1">The sequence shown here is derived from an EMBL/GenBank/DDBJ whole genome shotgun (WGS) entry which is preliminary data.</text>
</comment>
<sequence length="114" mass="12675">MSTSTGHNIQVFSVNHLIDMYHSLYHSTSIRNKANTQSSGQPDTQRSHHRICRLATSNSSLQQQSEENKPIGDDVALSVFHQRHPTQPKLAQPIRLVLREAWLAVVAALAAVTP</sequence>
<dbReference type="EMBL" id="BLLF01006803">
    <property type="protein sequence ID" value="GFH32561.1"/>
    <property type="molecule type" value="Genomic_DNA"/>
</dbReference>
<gene>
    <name evidence="1" type="ORF">HaLaN_31801</name>
</gene>
<evidence type="ECO:0000313" key="2">
    <source>
        <dbReference type="Proteomes" id="UP000485058"/>
    </source>
</evidence>
<name>A0A6A0AJV5_HAELA</name>
<proteinExistence type="predicted"/>
<evidence type="ECO:0000313" key="1">
    <source>
        <dbReference type="EMBL" id="GFH32561.1"/>
    </source>
</evidence>
<organism evidence="1 2">
    <name type="scientific">Haematococcus lacustris</name>
    <name type="common">Green alga</name>
    <name type="synonym">Haematococcus pluvialis</name>
    <dbReference type="NCBI Taxonomy" id="44745"/>
    <lineage>
        <taxon>Eukaryota</taxon>
        <taxon>Viridiplantae</taxon>
        <taxon>Chlorophyta</taxon>
        <taxon>core chlorophytes</taxon>
        <taxon>Chlorophyceae</taxon>
        <taxon>CS clade</taxon>
        <taxon>Chlamydomonadales</taxon>
        <taxon>Haematococcaceae</taxon>
        <taxon>Haematococcus</taxon>
    </lineage>
</organism>
<reference evidence="1 2" key="1">
    <citation type="submission" date="2020-02" db="EMBL/GenBank/DDBJ databases">
        <title>Draft genome sequence of Haematococcus lacustris strain NIES-144.</title>
        <authorList>
            <person name="Morimoto D."/>
            <person name="Nakagawa S."/>
            <person name="Yoshida T."/>
            <person name="Sawayama S."/>
        </authorList>
    </citation>
    <scope>NUCLEOTIDE SEQUENCE [LARGE SCALE GENOMIC DNA]</scope>
    <source>
        <strain evidence="1 2">NIES-144</strain>
    </source>
</reference>
<feature type="non-terminal residue" evidence="1">
    <location>
        <position position="114"/>
    </location>
</feature>